<proteinExistence type="predicted"/>
<evidence type="ECO:0000313" key="3">
    <source>
        <dbReference type="Proteomes" id="UP000481033"/>
    </source>
</evidence>
<organism evidence="2 3">
    <name type="scientific">Adonisia turfae CCMR0081</name>
    <dbReference type="NCBI Taxonomy" id="2292702"/>
    <lineage>
        <taxon>Bacteria</taxon>
        <taxon>Bacillati</taxon>
        <taxon>Cyanobacteriota</taxon>
        <taxon>Adonisia</taxon>
        <taxon>Adonisia turfae</taxon>
    </lineage>
</organism>
<keyword evidence="3" id="KW-1185">Reference proteome</keyword>
<dbReference type="Proteomes" id="UP000481033">
    <property type="component" value="Unassembled WGS sequence"/>
</dbReference>
<dbReference type="InterPro" id="IPR010982">
    <property type="entry name" value="Lambda_DNA-bd_dom_sf"/>
</dbReference>
<evidence type="ECO:0000259" key="1">
    <source>
        <dbReference type="PROSITE" id="PS50943"/>
    </source>
</evidence>
<gene>
    <name evidence="2" type="ORF">DXZ20_07280</name>
</gene>
<sequence length="217" mass="24221">MDVMNRQRLSDWVKREVESGLSLSALGRRIGITTQSLSDWRDQKVASLRSDKLQALAAYKGQSIEQVCYWLDIPPPADAGLIGNVDQLATRVAAMEARLSVVERDLKTALQILDDVADQASSCVLRPSRLAIALQDELFEKYLDLRTLEGQQKFVESASQALEGDRLQARKVMLQLIGSTLIKDTDYPIVAQVMRAILGPKWTMLHLVQLADKMPTD</sequence>
<evidence type="ECO:0000313" key="2">
    <source>
        <dbReference type="EMBL" id="NEZ55481.1"/>
    </source>
</evidence>
<accession>A0A6M0RIK5</accession>
<protein>
    <recommendedName>
        <fullName evidence="1">HTH cro/C1-type domain-containing protein</fullName>
    </recommendedName>
</protein>
<dbReference type="SUPFAM" id="SSF47413">
    <property type="entry name" value="lambda repressor-like DNA-binding domains"/>
    <property type="match status" value="1"/>
</dbReference>
<reference evidence="2 3" key="1">
    <citation type="journal article" date="2020" name="Microb. Ecol.">
        <title>Ecogenomics of the Marine Benthic Filamentous Cyanobacterium Adonisia.</title>
        <authorList>
            <person name="Walter J.M."/>
            <person name="Coutinho F.H."/>
            <person name="Leomil L."/>
            <person name="Hargreaves P.I."/>
            <person name="Campeao M.E."/>
            <person name="Vieira V.V."/>
            <person name="Silva B.S."/>
            <person name="Fistarol G.O."/>
            <person name="Salomon P.S."/>
            <person name="Sawabe T."/>
            <person name="Mino S."/>
            <person name="Hosokawa M."/>
            <person name="Miyashita H."/>
            <person name="Maruyama F."/>
            <person name="van Verk M.C."/>
            <person name="Dutilh B.E."/>
            <person name="Thompson C.C."/>
            <person name="Thompson F.L."/>
        </authorList>
    </citation>
    <scope>NUCLEOTIDE SEQUENCE [LARGE SCALE GENOMIC DNA]</scope>
    <source>
        <strain evidence="2 3">CCMR0081</strain>
    </source>
</reference>
<dbReference type="RefSeq" id="WP_163697368.1">
    <property type="nucleotide sequence ID" value="NZ_QXHD01000004.1"/>
</dbReference>
<name>A0A6M0RIK5_9CYAN</name>
<feature type="domain" description="HTH cro/C1-type" evidence="1">
    <location>
        <begin position="20"/>
        <end position="67"/>
    </location>
</feature>
<dbReference type="PROSITE" id="PS50943">
    <property type="entry name" value="HTH_CROC1"/>
    <property type="match status" value="1"/>
</dbReference>
<dbReference type="InterPro" id="IPR001387">
    <property type="entry name" value="Cro/C1-type_HTH"/>
</dbReference>
<dbReference type="EMBL" id="QXHD01000004">
    <property type="protein sequence ID" value="NEZ55481.1"/>
    <property type="molecule type" value="Genomic_DNA"/>
</dbReference>
<dbReference type="GO" id="GO:0003677">
    <property type="term" value="F:DNA binding"/>
    <property type="evidence" value="ECO:0007669"/>
    <property type="project" value="InterPro"/>
</dbReference>
<dbReference type="AlphaFoldDB" id="A0A6M0RIK5"/>
<comment type="caution">
    <text evidence="2">The sequence shown here is derived from an EMBL/GenBank/DDBJ whole genome shotgun (WGS) entry which is preliminary data.</text>
</comment>